<dbReference type="EMBL" id="BMXE01000002">
    <property type="protein sequence ID" value="GHB28226.1"/>
    <property type="molecule type" value="Genomic_DNA"/>
</dbReference>
<accession>A0ABQ3EA11</accession>
<dbReference type="PIRSF" id="PIRSF000443">
    <property type="entry name" value="Homoser_Ac_trans"/>
    <property type="match status" value="1"/>
</dbReference>
<comment type="subunit">
    <text evidence="2">Homodimer.</text>
</comment>
<dbReference type="Proteomes" id="UP000637980">
    <property type="component" value="Unassembled WGS sequence"/>
</dbReference>
<evidence type="ECO:0000256" key="2">
    <source>
        <dbReference type="HAMAP-Rule" id="MF_00296"/>
    </source>
</evidence>
<proteinExistence type="inferred from homology"/>
<feature type="active site" evidence="2">
    <location>
        <position position="342"/>
    </location>
</feature>
<feature type="binding site" evidence="2">
    <location>
        <position position="246"/>
    </location>
    <ligand>
        <name>substrate</name>
    </ligand>
</feature>
<organism evidence="5 6">
    <name type="scientific">Pseudovibrio japonicus</name>
    <dbReference type="NCBI Taxonomy" id="366534"/>
    <lineage>
        <taxon>Bacteria</taxon>
        <taxon>Pseudomonadati</taxon>
        <taxon>Pseudomonadota</taxon>
        <taxon>Alphaproteobacteria</taxon>
        <taxon>Hyphomicrobiales</taxon>
        <taxon>Stappiaceae</taxon>
        <taxon>Pseudovibrio</taxon>
    </lineage>
</organism>
<dbReference type="PANTHER" id="PTHR32268:SF11">
    <property type="entry name" value="HOMOSERINE O-ACETYLTRANSFERASE"/>
    <property type="match status" value="1"/>
</dbReference>
<feature type="active site" evidence="2">
    <location>
        <position position="375"/>
    </location>
</feature>
<keyword evidence="2" id="KW-0963">Cytoplasm</keyword>
<keyword evidence="1 2" id="KW-0808">Transferase</keyword>
<feature type="domain" description="AB hydrolase-1" evidence="4">
    <location>
        <begin position="71"/>
        <end position="380"/>
    </location>
</feature>
<dbReference type="InterPro" id="IPR008220">
    <property type="entry name" value="HAT_MetX-like"/>
</dbReference>
<keyword evidence="6" id="KW-1185">Reference proteome</keyword>
<feature type="region of interest" description="Disordered" evidence="3">
    <location>
        <begin position="1"/>
        <end position="25"/>
    </location>
</feature>
<keyword evidence="2" id="KW-0012">Acyltransferase</keyword>
<comment type="catalytic activity">
    <reaction evidence="2">
        <text>L-homoserine + acetyl-CoA = O-acetyl-L-homoserine + CoA</text>
        <dbReference type="Rhea" id="RHEA:13701"/>
        <dbReference type="ChEBI" id="CHEBI:57287"/>
        <dbReference type="ChEBI" id="CHEBI:57288"/>
        <dbReference type="ChEBI" id="CHEBI:57476"/>
        <dbReference type="ChEBI" id="CHEBI:57716"/>
        <dbReference type="EC" id="2.3.1.31"/>
    </reaction>
</comment>
<comment type="caution">
    <text evidence="2">Lacks conserved residue(s) required for the propagation of feature annotation.</text>
</comment>
<evidence type="ECO:0000259" key="4">
    <source>
        <dbReference type="Pfam" id="PF00561"/>
    </source>
</evidence>
<dbReference type="InterPro" id="IPR000073">
    <property type="entry name" value="AB_hydrolase_1"/>
</dbReference>
<dbReference type="InterPro" id="IPR029058">
    <property type="entry name" value="AB_hydrolase_fold"/>
</dbReference>
<feature type="active site" description="Nucleophile" evidence="2">
    <location>
        <position position="176"/>
    </location>
</feature>
<comment type="function">
    <text evidence="2">Transfers an acetyl group from acetyl-CoA to L-homoserine, forming acetyl-L-homoserine.</text>
</comment>
<dbReference type="NCBIfam" id="NF001209">
    <property type="entry name" value="PRK00175.1"/>
    <property type="match status" value="1"/>
</dbReference>
<evidence type="ECO:0000256" key="1">
    <source>
        <dbReference type="ARBA" id="ARBA00022679"/>
    </source>
</evidence>
<comment type="similarity">
    <text evidence="2">Belongs to the AB hydrolase superfamily. MetX family.</text>
</comment>
<dbReference type="EC" id="2.3.1.31" evidence="2"/>
<comment type="pathway">
    <text evidence="2">Amino-acid biosynthesis; L-methionine biosynthesis via de novo pathway; O-acetyl-L-homoserine from L-homoserine: step 1/1.</text>
</comment>
<dbReference type="PANTHER" id="PTHR32268">
    <property type="entry name" value="HOMOSERINE O-ACETYLTRANSFERASE"/>
    <property type="match status" value="1"/>
</dbReference>
<comment type="subcellular location">
    <subcellularLocation>
        <location evidence="2">Cytoplasm</location>
    </subcellularLocation>
</comment>
<comment type="caution">
    <text evidence="5">The sequence shown here is derived from an EMBL/GenBank/DDBJ whole genome shotgun (WGS) entry which is preliminary data.</text>
</comment>
<evidence type="ECO:0000313" key="6">
    <source>
        <dbReference type="Proteomes" id="UP000637980"/>
    </source>
</evidence>
<protein>
    <recommendedName>
        <fullName evidence="2">Homoserine O-acetyltransferase</fullName>
        <shortName evidence="2">HAT</shortName>
        <ecNumber evidence="2">2.3.1.31</ecNumber>
    </recommendedName>
    <alternativeName>
        <fullName evidence="2">Homoserine transacetylase</fullName>
        <shortName evidence="2">HTA</shortName>
    </alternativeName>
</protein>
<sequence>MTETASAKPEETPKISPSTQASVAAEQMDMPASKLMRFGPDNPLRLDEGTEIAPWQIAYETYGELNADKTNAILVCHALTGDQYAASENPVTGKPGWWSVMVGPGRPVDTDKYFVICANVLGGCLGTTGPASTNPETNEVYGLDLPVVTIGDMVRSQAKLVEALGIDTLFAVVGGSMGGMQVLQWASAYPDKVFAAVPIATGPRHSSQNIAFHEVGRQAVMADPDWCHGQYAKYGKRPTKGLSVARMAAHITYMSDESLHSKFGRNLQDRSAITFGFDADFQIESYLRHQGMTFVDRFDANSYLYVTRAMDYFDLAAAHGGKLANAFLHTKTRFCVMSFTTDWLFPTSESKDVVRALNAAGANVSFVEIESSRGHDAFLLDEAELLKTMRGFLTGASRARGIPAPGDGNEPQR</sequence>
<keyword evidence="2" id="KW-0028">Amino-acid biosynthesis</keyword>
<dbReference type="SUPFAM" id="SSF53474">
    <property type="entry name" value="alpha/beta-Hydrolases"/>
    <property type="match status" value="1"/>
</dbReference>
<evidence type="ECO:0000313" key="5">
    <source>
        <dbReference type="EMBL" id="GHB28226.1"/>
    </source>
</evidence>
<feature type="binding site" evidence="2">
    <location>
        <position position="376"/>
    </location>
    <ligand>
        <name>substrate</name>
    </ligand>
</feature>
<gene>
    <name evidence="5" type="primary">metX</name>
    <name evidence="2" type="synonym">metXA</name>
    <name evidence="5" type="ORF">GCM10007094_15870</name>
</gene>
<dbReference type="Pfam" id="PF00561">
    <property type="entry name" value="Abhydrolase_1"/>
    <property type="match status" value="1"/>
</dbReference>
<reference evidence="6" key="1">
    <citation type="journal article" date="2019" name="Int. J. Syst. Evol. Microbiol.">
        <title>The Global Catalogue of Microorganisms (GCM) 10K type strain sequencing project: providing services to taxonomists for standard genome sequencing and annotation.</title>
        <authorList>
            <consortium name="The Broad Institute Genomics Platform"/>
            <consortium name="The Broad Institute Genome Sequencing Center for Infectious Disease"/>
            <person name="Wu L."/>
            <person name="Ma J."/>
        </authorList>
    </citation>
    <scope>NUCLEOTIDE SEQUENCE [LARGE SCALE GENOMIC DNA]</scope>
    <source>
        <strain evidence="6">KCTC 12861</strain>
    </source>
</reference>
<dbReference type="NCBIfam" id="TIGR01392">
    <property type="entry name" value="homoserO_Ac_trn"/>
    <property type="match status" value="1"/>
</dbReference>
<dbReference type="Gene3D" id="3.40.50.1820">
    <property type="entry name" value="alpha/beta hydrolase"/>
    <property type="match status" value="1"/>
</dbReference>
<dbReference type="Gene3D" id="1.10.1740.110">
    <property type="match status" value="1"/>
</dbReference>
<evidence type="ECO:0000256" key="3">
    <source>
        <dbReference type="SAM" id="MobiDB-lite"/>
    </source>
</evidence>
<dbReference type="HAMAP" id="MF_00296">
    <property type="entry name" value="MetX_acyltransf"/>
    <property type="match status" value="1"/>
</dbReference>
<keyword evidence="2" id="KW-0486">Methionine biosynthesis</keyword>
<name>A0ABQ3EA11_9HYPH</name>